<comment type="similarity">
    <text evidence="1">Belongs to the glycosyl hydrolase 39 family.</text>
</comment>
<keyword evidence="3" id="KW-0326">Glycosidase</keyword>
<dbReference type="InterPro" id="IPR017853">
    <property type="entry name" value="GH"/>
</dbReference>
<keyword evidence="7" id="KW-1185">Reference proteome</keyword>
<protein>
    <recommendedName>
        <fullName evidence="5">Glycosyl hydrolases family 39 N-terminal catalytic domain-containing protein</fullName>
    </recommendedName>
</protein>
<name>A0A0J8JKP4_9ALTE</name>
<dbReference type="InterPro" id="IPR049166">
    <property type="entry name" value="GH39_cat"/>
</dbReference>
<dbReference type="STRING" id="1513271.XM47_11225"/>
<dbReference type="GO" id="GO:0016798">
    <property type="term" value="F:hydrolase activity, acting on glycosyl bonds"/>
    <property type="evidence" value="ECO:0007669"/>
    <property type="project" value="UniProtKB-KW"/>
</dbReference>
<dbReference type="SUPFAM" id="SSF51445">
    <property type="entry name" value="(Trans)glycosidases"/>
    <property type="match status" value="1"/>
</dbReference>
<dbReference type="Gene3D" id="3.20.20.80">
    <property type="entry name" value="Glycosidases"/>
    <property type="match status" value="1"/>
</dbReference>
<dbReference type="EMBL" id="LAZL01000016">
    <property type="protein sequence ID" value="KMT65046.1"/>
    <property type="molecule type" value="Genomic_DNA"/>
</dbReference>
<feature type="region of interest" description="Disordered" evidence="4">
    <location>
        <begin position="15"/>
        <end position="40"/>
    </location>
</feature>
<proteinExistence type="inferred from homology"/>
<dbReference type="Pfam" id="PF01229">
    <property type="entry name" value="Glyco_hydro_39"/>
    <property type="match status" value="1"/>
</dbReference>
<comment type="caution">
    <text evidence="6">The sequence shown here is derived from an EMBL/GenBank/DDBJ whole genome shotgun (WGS) entry which is preliminary data.</text>
</comment>
<keyword evidence="2" id="KW-0378">Hydrolase</keyword>
<dbReference type="AlphaFoldDB" id="A0A0J8JKP4"/>
<evidence type="ECO:0000256" key="3">
    <source>
        <dbReference type="ARBA" id="ARBA00023295"/>
    </source>
</evidence>
<evidence type="ECO:0000313" key="7">
    <source>
        <dbReference type="Proteomes" id="UP000037600"/>
    </source>
</evidence>
<dbReference type="Proteomes" id="UP000037600">
    <property type="component" value="Unassembled WGS sequence"/>
</dbReference>
<evidence type="ECO:0000313" key="6">
    <source>
        <dbReference type="EMBL" id="KMT65046.1"/>
    </source>
</evidence>
<evidence type="ECO:0000256" key="4">
    <source>
        <dbReference type="SAM" id="MobiDB-lite"/>
    </source>
</evidence>
<accession>A0A0J8JKP4</accession>
<feature type="domain" description="Glycosyl hydrolases family 39 N-terminal catalytic" evidence="5">
    <location>
        <begin position="176"/>
        <end position="302"/>
    </location>
</feature>
<gene>
    <name evidence="6" type="ORF">XM47_11225</name>
</gene>
<reference evidence="6 7" key="1">
    <citation type="submission" date="2015-04" db="EMBL/GenBank/DDBJ databases">
        <title>Draft Genome Sequence of the Novel Agar-Digesting Marine Bacterium Q1.</title>
        <authorList>
            <person name="Li Y."/>
            <person name="Li D."/>
            <person name="Chen G."/>
            <person name="Du Z."/>
        </authorList>
    </citation>
    <scope>NUCLEOTIDE SEQUENCE [LARGE SCALE GENOMIC DNA]</scope>
    <source>
        <strain evidence="6 7">Q1</strain>
    </source>
</reference>
<evidence type="ECO:0000256" key="2">
    <source>
        <dbReference type="ARBA" id="ARBA00022801"/>
    </source>
</evidence>
<organism evidence="6 7">
    <name type="scientific">Catenovulum maritimum</name>
    <dbReference type="NCBI Taxonomy" id="1513271"/>
    <lineage>
        <taxon>Bacteria</taxon>
        <taxon>Pseudomonadati</taxon>
        <taxon>Pseudomonadota</taxon>
        <taxon>Gammaproteobacteria</taxon>
        <taxon>Alteromonadales</taxon>
        <taxon>Alteromonadaceae</taxon>
        <taxon>Catenovulum</taxon>
    </lineage>
</organism>
<evidence type="ECO:0000259" key="5">
    <source>
        <dbReference type="Pfam" id="PF01229"/>
    </source>
</evidence>
<sequence>MLGLSACSVDTIDLKAPQETVDEPGTGNETDTGNDIPPSDIRVELDLTDSQNTLGEMRDMWLVANRISPTTGGNVRPGLKINTVRMIGGIKKNENGVNVPDLEFDTAFYDETLGDYVYDFSPLIDRINKIRNRGTDIHQIVLDQPPWAFQRGYTFIPEGQKDNVNFRENERISIYGNSLPPYDKAEYAEYIEALMTKLIDEYGKDEVKTWRFRVGSEIETPDHWFGTEADFVEHFANTEGAVRKVLPEAIFGVHTRPPSFIYKSGTVTNYKSEVIKSFANAIIEYADQNNIRIDFWGISDYPIITSEKTRHPKDKYEELFAQLVEHPKWKDYTVLDLEEFSIISKIGSGYLITSDTAQADTLLIAMTDELHKKGIDQIFQWGQRKAEHEDFRTKALADMAGKVRYPASLISTGNANPDDIGVIVATNSPQTDLDILLYNYNPADLEAESTPEILTSIKMDVPVGSVFSYRKRLLSKENKKFQVFMEEPGADDYLIKNKGSGFNKYGNGSGGVTSNVLTAEGQLAFEQYVFTNTSEWTDWQQIVTVSAGNGEAGSVMHIESKLPLFSYEKIEVKKLN</sequence>
<evidence type="ECO:0000256" key="1">
    <source>
        <dbReference type="ARBA" id="ARBA00008875"/>
    </source>
</evidence>